<dbReference type="Gene3D" id="1.20.120.330">
    <property type="entry name" value="Nucleotidyltransferases domain 2"/>
    <property type="match status" value="1"/>
</dbReference>
<dbReference type="Proteomes" id="UP000700732">
    <property type="component" value="Unassembled WGS sequence"/>
</dbReference>
<dbReference type="Pfam" id="PF18498">
    <property type="entry name" value="DUF5618"/>
    <property type="match status" value="1"/>
</dbReference>
<keyword evidence="3" id="KW-1185">Reference proteome</keyword>
<evidence type="ECO:0000259" key="1">
    <source>
        <dbReference type="Pfam" id="PF18498"/>
    </source>
</evidence>
<name>A0ABR6WD09_9BACT</name>
<comment type="caution">
    <text evidence="2">The sequence shown here is derived from an EMBL/GenBank/DDBJ whole genome shotgun (WGS) entry which is preliminary data.</text>
</comment>
<dbReference type="InterPro" id="IPR040988">
    <property type="entry name" value="DUF5618"/>
</dbReference>
<feature type="domain" description="DUF5618" evidence="1">
    <location>
        <begin position="23"/>
        <end position="142"/>
    </location>
</feature>
<gene>
    <name evidence="2" type="ORF">FH603_4981</name>
</gene>
<proteinExistence type="predicted"/>
<reference evidence="2 3" key="1">
    <citation type="submission" date="2019-06" db="EMBL/GenBank/DDBJ databases">
        <title>Spirosoma utsteinense sp. nov. isolated from Antarctic ice-free soils.</title>
        <authorList>
            <person name="Tahon G."/>
        </authorList>
    </citation>
    <scope>NUCLEOTIDE SEQUENCE [LARGE SCALE GENOMIC DNA]</scope>
    <source>
        <strain evidence="2 3">LMG 31447</strain>
    </source>
</reference>
<evidence type="ECO:0000313" key="3">
    <source>
        <dbReference type="Proteomes" id="UP000700732"/>
    </source>
</evidence>
<dbReference type="EMBL" id="VFIA01000046">
    <property type="protein sequence ID" value="MBC3794452.1"/>
    <property type="molecule type" value="Genomic_DNA"/>
</dbReference>
<protein>
    <recommendedName>
        <fullName evidence="1">DUF5618 domain-containing protein</fullName>
    </recommendedName>
</protein>
<sequence>MTSQFTMNRKHPTIDKSLDISQHEQRATYHLIQAQQILLLKAGEKDGEYARVRYVKMAARIAFNAILVAIDSYLKARQTAIVKRPKSIEDYRKRVAEYNQQLHGLLNAAYGELYLSGYYHGNPSKLLMARGLATAYEILICIRNSSEI</sequence>
<organism evidence="2 3">
    <name type="scientific">Spirosoma utsteinense</name>
    <dbReference type="NCBI Taxonomy" id="2585773"/>
    <lineage>
        <taxon>Bacteria</taxon>
        <taxon>Pseudomonadati</taxon>
        <taxon>Bacteroidota</taxon>
        <taxon>Cytophagia</taxon>
        <taxon>Cytophagales</taxon>
        <taxon>Cytophagaceae</taxon>
        <taxon>Spirosoma</taxon>
    </lineage>
</organism>
<dbReference type="RefSeq" id="WP_186740992.1">
    <property type="nucleotide sequence ID" value="NZ_VFIA01000046.1"/>
</dbReference>
<accession>A0ABR6WD09</accession>
<evidence type="ECO:0000313" key="2">
    <source>
        <dbReference type="EMBL" id="MBC3794452.1"/>
    </source>
</evidence>